<name>A0ABS2R6P5_9BACI</name>
<sequence length="87" mass="10039">MAKRKRPRNRKNQKELQETADYIIARLKKKGIVIQRYDSYSTNSIYLKLDYGVSNSVRISDHKGKKTPVLSLQHPDVLPVSGIIKRS</sequence>
<organism evidence="1 2">
    <name type="scientific">Siminovitchia thermophila</name>
    <dbReference type="NCBI Taxonomy" id="1245522"/>
    <lineage>
        <taxon>Bacteria</taxon>
        <taxon>Bacillati</taxon>
        <taxon>Bacillota</taxon>
        <taxon>Bacilli</taxon>
        <taxon>Bacillales</taxon>
        <taxon>Bacillaceae</taxon>
        <taxon>Siminovitchia</taxon>
    </lineage>
</organism>
<evidence type="ECO:0000313" key="1">
    <source>
        <dbReference type="EMBL" id="MBM7715323.1"/>
    </source>
</evidence>
<evidence type="ECO:0000313" key="2">
    <source>
        <dbReference type="Proteomes" id="UP000823485"/>
    </source>
</evidence>
<proteinExistence type="predicted"/>
<dbReference type="Proteomes" id="UP000823485">
    <property type="component" value="Unassembled WGS sequence"/>
</dbReference>
<reference evidence="1 2" key="1">
    <citation type="submission" date="2021-01" db="EMBL/GenBank/DDBJ databases">
        <title>Genomic Encyclopedia of Type Strains, Phase IV (KMG-IV): sequencing the most valuable type-strain genomes for metagenomic binning, comparative biology and taxonomic classification.</title>
        <authorList>
            <person name="Goeker M."/>
        </authorList>
    </citation>
    <scope>NUCLEOTIDE SEQUENCE [LARGE SCALE GENOMIC DNA]</scope>
    <source>
        <strain evidence="1 2">DSM 105453</strain>
    </source>
</reference>
<dbReference type="RefSeq" id="WP_205179342.1">
    <property type="nucleotide sequence ID" value="NZ_JAFBFH010000014.1"/>
</dbReference>
<protein>
    <submittedName>
        <fullName evidence="1">Uncharacterized protein</fullName>
    </submittedName>
</protein>
<accession>A0ABS2R6P5</accession>
<keyword evidence="2" id="KW-1185">Reference proteome</keyword>
<dbReference type="EMBL" id="JAFBFH010000014">
    <property type="protein sequence ID" value="MBM7715323.1"/>
    <property type="molecule type" value="Genomic_DNA"/>
</dbReference>
<gene>
    <name evidence="1" type="ORF">JOC94_002310</name>
</gene>
<comment type="caution">
    <text evidence="1">The sequence shown here is derived from an EMBL/GenBank/DDBJ whole genome shotgun (WGS) entry which is preliminary data.</text>
</comment>